<evidence type="ECO:0000256" key="1">
    <source>
        <dbReference type="SAM" id="MobiDB-lite"/>
    </source>
</evidence>
<feature type="compositionally biased region" description="Basic residues" evidence="1">
    <location>
        <begin position="1"/>
        <end position="12"/>
    </location>
</feature>
<accession>A0A395XCX8</accession>
<name>A0A395XCX8_9BIFI</name>
<sequence length="135" mass="15283">MRTRTRKPKTSRAHGTGSTGSYGPATRVTIQPVDDIDKGEILYKTVIPESCTLPKESFYWHFDDSEDGRDDATRAILQIPEVRKLVGSTPGLVLVVQYGFVYAGGRFEQLYDYVAFDPLTPSRLKELFDEDWDDC</sequence>
<dbReference type="RefSeq" id="WP_118239476.1">
    <property type="nucleotide sequence ID" value="NZ_QRZV01000004.1"/>
</dbReference>
<comment type="caution">
    <text evidence="2">The sequence shown here is derived from an EMBL/GenBank/DDBJ whole genome shotgun (WGS) entry which is preliminary data.</text>
</comment>
<dbReference type="EMBL" id="QRZV01000004">
    <property type="protein sequence ID" value="RGW08601.1"/>
    <property type="molecule type" value="Genomic_DNA"/>
</dbReference>
<dbReference type="Proteomes" id="UP000265970">
    <property type="component" value="Unassembled WGS sequence"/>
</dbReference>
<gene>
    <name evidence="2" type="ORF">DWV92_07105</name>
</gene>
<proteinExistence type="predicted"/>
<evidence type="ECO:0000313" key="2">
    <source>
        <dbReference type="EMBL" id="RGW08601.1"/>
    </source>
</evidence>
<evidence type="ECO:0000313" key="3">
    <source>
        <dbReference type="Proteomes" id="UP000265970"/>
    </source>
</evidence>
<protein>
    <submittedName>
        <fullName evidence="2">Uncharacterized protein</fullName>
    </submittedName>
</protein>
<organism evidence="2 3">
    <name type="scientific">Bifidobacterium pseudolongum</name>
    <dbReference type="NCBI Taxonomy" id="1694"/>
    <lineage>
        <taxon>Bacteria</taxon>
        <taxon>Bacillati</taxon>
        <taxon>Actinomycetota</taxon>
        <taxon>Actinomycetes</taxon>
        <taxon>Bifidobacteriales</taxon>
        <taxon>Bifidobacteriaceae</taxon>
        <taxon>Bifidobacterium</taxon>
    </lineage>
</organism>
<dbReference type="AlphaFoldDB" id="A0A395XCX8"/>
<reference evidence="2 3" key="1">
    <citation type="submission" date="2018-08" db="EMBL/GenBank/DDBJ databases">
        <title>A genome reference for cultivated species of the human gut microbiota.</title>
        <authorList>
            <person name="Zou Y."/>
            <person name="Xue W."/>
            <person name="Luo G."/>
        </authorList>
    </citation>
    <scope>NUCLEOTIDE SEQUENCE [LARGE SCALE GENOMIC DNA]</scope>
    <source>
        <strain evidence="2 3">AF13-3LB</strain>
    </source>
</reference>
<feature type="region of interest" description="Disordered" evidence="1">
    <location>
        <begin position="1"/>
        <end position="29"/>
    </location>
</feature>